<gene>
    <name evidence="1" type="ORF">ILEXP_LOCUS35602</name>
</gene>
<evidence type="ECO:0000313" key="2">
    <source>
        <dbReference type="Proteomes" id="UP001642360"/>
    </source>
</evidence>
<evidence type="ECO:0000313" key="1">
    <source>
        <dbReference type="EMBL" id="CAK9166385.1"/>
    </source>
</evidence>
<dbReference type="AlphaFoldDB" id="A0ABC8TAE6"/>
<comment type="caution">
    <text evidence="1">The sequence shown here is derived from an EMBL/GenBank/DDBJ whole genome shotgun (WGS) entry which is preliminary data.</text>
</comment>
<accession>A0ABC8TAE6</accession>
<organism evidence="1 2">
    <name type="scientific">Ilex paraguariensis</name>
    <name type="common">yerba mate</name>
    <dbReference type="NCBI Taxonomy" id="185542"/>
    <lineage>
        <taxon>Eukaryota</taxon>
        <taxon>Viridiplantae</taxon>
        <taxon>Streptophyta</taxon>
        <taxon>Embryophyta</taxon>
        <taxon>Tracheophyta</taxon>
        <taxon>Spermatophyta</taxon>
        <taxon>Magnoliopsida</taxon>
        <taxon>eudicotyledons</taxon>
        <taxon>Gunneridae</taxon>
        <taxon>Pentapetalae</taxon>
        <taxon>asterids</taxon>
        <taxon>campanulids</taxon>
        <taxon>Aquifoliales</taxon>
        <taxon>Aquifoliaceae</taxon>
        <taxon>Ilex</taxon>
    </lineage>
</organism>
<dbReference type="Proteomes" id="UP001642360">
    <property type="component" value="Unassembled WGS sequence"/>
</dbReference>
<dbReference type="EMBL" id="CAUOFW020004607">
    <property type="protein sequence ID" value="CAK9166385.1"/>
    <property type="molecule type" value="Genomic_DNA"/>
</dbReference>
<protein>
    <submittedName>
        <fullName evidence="1">Uncharacterized protein</fullName>
    </submittedName>
</protein>
<proteinExistence type="predicted"/>
<reference evidence="1 2" key="1">
    <citation type="submission" date="2024-02" db="EMBL/GenBank/DDBJ databases">
        <authorList>
            <person name="Vignale AGUSTIN F."/>
            <person name="Sosa J E."/>
            <person name="Modenutti C."/>
        </authorList>
    </citation>
    <scope>NUCLEOTIDE SEQUENCE [LARGE SCALE GENOMIC DNA]</scope>
</reference>
<name>A0ABC8TAE6_9AQUA</name>
<sequence>MAWRSPYQLHTGSQDGVVETLKWRDFRMAWLTPWHRDGMANSLTPGWGDRLLGSKMAWSTPCELSWVSSGSCPLRALAGIIVRVDHVHLVGLKFFDESDRGRSRLQATDVQMPRRNARDRVLGDGH</sequence>
<keyword evidence="2" id="KW-1185">Reference proteome</keyword>